<evidence type="ECO:0000313" key="3">
    <source>
        <dbReference type="Proteomes" id="UP000265520"/>
    </source>
</evidence>
<protein>
    <submittedName>
        <fullName evidence="2">Uncharacterized protein</fullName>
    </submittedName>
</protein>
<feature type="compositionally biased region" description="Acidic residues" evidence="1">
    <location>
        <begin position="34"/>
        <end position="45"/>
    </location>
</feature>
<organism evidence="2 3">
    <name type="scientific">Trifolium medium</name>
    <dbReference type="NCBI Taxonomy" id="97028"/>
    <lineage>
        <taxon>Eukaryota</taxon>
        <taxon>Viridiplantae</taxon>
        <taxon>Streptophyta</taxon>
        <taxon>Embryophyta</taxon>
        <taxon>Tracheophyta</taxon>
        <taxon>Spermatophyta</taxon>
        <taxon>Magnoliopsida</taxon>
        <taxon>eudicotyledons</taxon>
        <taxon>Gunneridae</taxon>
        <taxon>Pentapetalae</taxon>
        <taxon>rosids</taxon>
        <taxon>fabids</taxon>
        <taxon>Fabales</taxon>
        <taxon>Fabaceae</taxon>
        <taxon>Papilionoideae</taxon>
        <taxon>50 kb inversion clade</taxon>
        <taxon>NPAAA clade</taxon>
        <taxon>Hologalegina</taxon>
        <taxon>IRL clade</taxon>
        <taxon>Trifolieae</taxon>
        <taxon>Trifolium</taxon>
    </lineage>
</organism>
<comment type="caution">
    <text evidence="2">The sequence shown here is derived from an EMBL/GenBank/DDBJ whole genome shotgun (WGS) entry which is preliminary data.</text>
</comment>
<evidence type="ECO:0000313" key="2">
    <source>
        <dbReference type="EMBL" id="MCI96529.1"/>
    </source>
</evidence>
<proteinExistence type="predicted"/>
<evidence type="ECO:0000256" key="1">
    <source>
        <dbReference type="SAM" id="MobiDB-lite"/>
    </source>
</evidence>
<sequence length="67" mass="7789">KRATTSGSDKEIVTKNQRTQKKRAPKAPRKFVVYEEDDEETDEEPLQMKRKKPETVVDQPEAKKMNA</sequence>
<name>A0A392W9R9_9FABA</name>
<feature type="non-terminal residue" evidence="2">
    <location>
        <position position="1"/>
    </location>
</feature>
<reference evidence="2 3" key="1">
    <citation type="journal article" date="2018" name="Front. Plant Sci.">
        <title>Red Clover (Trifolium pratense) and Zigzag Clover (T. medium) - A Picture of Genomic Similarities and Differences.</title>
        <authorList>
            <person name="Dluhosova J."/>
            <person name="Istvanek J."/>
            <person name="Nedelnik J."/>
            <person name="Repkova J."/>
        </authorList>
    </citation>
    <scope>NUCLEOTIDE SEQUENCE [LARGE SCALE GENOMIC DNA]</scope>
    <source>
        <strain evidence="3">cv. 10/8</strain>
        <tissue evidence="2">Leaf</tissue>
    </source>
</reference>
<accession>A0A392W9R9</accession>
<keyword evidence="3" id="KW-1185">Reference proteome</keyword>
<feature type="region of interest" description="Disordered" evidence="1">
    <location>
        <begin position="1"/>
        <end position="67"/>
    </location>
</feature>
<dbReference type="AlphaFoldDB" id="A0A392W9R9"/>
<feature type="non-terminal residue" evidence="2">
    <location>
        <position position="67"/>
    </location>
</feature>
<dbReference type="EMBL" id="LXQA011417123">
    <property type="protein sequence ID" value="MCI96529.1"/>
    <property type="molecule type" value="Genomic_DNA"/>
</dbReference>
<dbReference type="Proteomes" id="UP000265520">
    <property type="component" value="Unassembled WGS sequence"/>
</dbReference>
<feature type="compositionally biased region" description="Basic residues" evidence="1">
    <location>
        <begin position="18"/>
        <end position="29"/>
    </location>
</feature>